<proteinExistence type="predicted"/>
<dbReference type="EMBL" id="GBRH01258860">
    <property type="protein sequence ID" value="JAD39035.1"/>
    <property type="molecule type" value="Transcribed_RNA"/>
</dbReference>
<protein>
    <submittedName>
        <fullName evidence="1">Uncharacterized protein</fullName>
    </submittedName>
</protein>
<dbReference type="AlphaFoldDB" id="A0A0A8ZQJ4"/>
<sequence length="24" mass="2832">MICECDELYSKPYSLVNIQKLRSV</sequence>
<reference evidence="1" key="1">
    <citation type="submission" date="2014-09" db="EMBL/GenBank/DDBJ databases">
        <authorList>
            <person name="Magalhaes I.L.F."/>
            <person name="Oliveira U."/>
            <person name="Santos F.R."/>
            <person name="Vidigal T.H.D.A."/>
            <person name="Brescovit A.D."/>
            <person name="Santos A.J."/>
        </authorList>
    </citation>
    <scope>NUCLEOTIDE SEQUENCE</scope>
    <source>
        <tissue evidence="1">Shoot tissue taken approximately 20 cm above the soil surface</tissue>
    </source>
</reference>
<organism evidence="1">
    <name type="scientific">Arundo donax</name>
    <name type="common">Giant reed</name>
    <name type="synonym">Donax arundinaceus</name>
    <dbReference type="NCBI Taxonomy" id="35708"/>
    <lineage>
        <taxon>Eukaryota</taxon>
        <taxon>Viridiplantae</taxon>
        <taxon>Streptophyta</taxon>
        <taxon>Embryophyta</taxon>
        <taxon>Tracheophyta</taxon>
        <taxon>Spermatophyta</taxon>
        <taxon>Magnoliopsida</taxon>
        <taxon>Liliopsida</taxon>
        <taxon>Poales</taxon>
        <taxon>Poaceae</taxon>
        <taxon>PACMAD clade</taxon>
        <taxon>Arundinoideae</taxon>
        <taxon>Arundineae</taxon>
        <taxon>Arundo</taxon>
    </lineage>
</organism>
<reference evidence="1" key="2">
    <citation type="journal article" date="2015" name="Data Brief">
        <title>Shoot transcriptome of the giant reed, Arundo donax.</title>
        <authorList>
            <person name="Barrero R.A."/>
            <person name="Guerrero F.D."/>
            <person name="Moolhuijzen P."/>
            <person name="Goolsby J.A."/>
            <person name="Tidwell J."/>
            <person name="Bellgard S.E."/>
            <person name="Bellgard M.I."/>
        </authorList>
    </citation>
    <scope>NUCLEOTIDE SEQUENCE</scope>
    <source>
        <tissue evidence="1">Shoot tissue taken approximately 20 cm above the soil surface</tissue>
    </source>
</reference>
<evidence type="ECO:0000313" key="1">
    <source>
        <dbReference type="EMBL" id="JAD39035.1"/>
    </source>
</evidence>
<name>A0A0A8ZQJ4_ARUDO</name>
<accession>A0A0A8ZQJ4</accession>